<feature type="compositionally biased region" description="Low complexity" evidence="1">
    <location>
        <begin position="54"/>
        <end position="65"/>
    </location>
</feature>
<keyword evidence="4" id="KW-1185">Reference proteome</keyword>
<organism evidence="3 4">
    <name type="scientific">Ancylobacter oerskovii</name>
    <dbReference type="NCBI Taxonomy" id="459519"/>
    <lineage>
        <taxon>Bacteria</taxon>
        <taxon>Pseudomonadati</taxon>
        <taxon>Pseudomonadota</taxon>
        <taxon>Alphaproteobacteria</taxon>
        <taxon>Hyphomicrobiales</taxon>
        <taxon>Xanthobacteraceae</taxon>
        <taxon>Ancylobacter</taxon>
    </lineage>
</organism>
<evidence type="ECO:0008006" key="5">
    <source>
        <dbReference type="Google" id="ProtNLM"/>
    </source>
</evidence>
<evidence type="ECO:0000256" key="2">
    <source>
        <dbReference type="SAM" id="SignalP"/>
    </source>
</evidence>
<name>A0ABW4Z1V5_9HYPH</name>
<evidence type="ECO:0000313" key="4">
    <source>
        <dbReference type="Proteomes" id="UP001597299"/>
    </source>
</evidence>
<proteinExistence type="predicted"/>
<dbReference type="RefSeq" id="WP_246549060.1">
    <property type="nucleotide sequence ID" value="NZ_JAHBGB010000037.1"/>
</dbReference>
<dbReference type="Proteomes" id="UP001597299">
    <property type="component" value="Unassembled WGS sequence"/>
</dbReference>
<feature type="region of interest" description="Disordered" evidence="1">
    <location>
        <begin position="50"/>
        <end position="94"/>
    </location>
</feature>
<reference evidence="4" key="1">
    <citation type="journal article" date="2019" name="Int. J. Syst. Evol. Microbiol.">
        <title>The Global Catalogue of Microorganisms (GCM) 10K type strain sequencing project: providing services to taxonomists for standard genome sequencing and annotation.</title>
        <authorList>
            <consortium name="The Broad Institute Genomics Platform"/>
            <consortium name="The Broad Institute Genome Sequencing Center for Infectious Disease"/>
            <person name="Wu L."/>
            <person name="Ma J."/>
        </authorList>
    </citation>
    <scope>NUCLEOTIDE SEQUENCE [LARGE SCALE GENOMIC DNA]</scope>
    <source>
        <strain evidence="4">CCM 7435</strain>
    </source>
</reference>
<feature type="chain" id="PRO_5045536914" description="Secreted protein" evidence="2">
    <location>
        <begin position="33"/>
        <end position="124"/>
    </location>
</feature>
<protein>
    <recommendedName>
        <fullName evidence="5">Secreted protein</fullName>
    </recommendedName>
</protein>
<gene>
    <name evidence="3" type="ORF">ACFSNC_19570</name>
</gene>
<evidence type="ECO:0000256" key="1">
    <source>
        <dbReference type="SAM" id="MobiDB-lite"/>
    </source>
</evidence>
<feature type="signal peptide" evidence="2">
    <location>
        <begin position="1"/>
        <end position="32"/>
    </location>
</feature>
<keyword evidence="2" id="KW-0732">Signal</keyword>
<accession>A0ABW4Z1V5</accession>
<dbReference type="EMBL" id="JBHUHD010000001">
    <property type="protein sequence ID" value="MFD2142612.1"/>
    <property type="molecule type" value="Genomic_DNA"/>
</dbReference>
<evidence type="ECO:0000313" key="3">
    <source>
        <dbReference type="EMBL" id="MFD2142612.1"/>
    </source>
</evidence>
<sequence length="124" mass="12493">MKTMKMRSWGLPVARGVAAVALLASGAGAASAQNWEACVEAIAKTQQELKSVLPPSSKPRSQQQSIAAQDSHDPTPGDLAAAGLEEPASGPAGALNEAMNLQAAGDEAGCMKAVAKARSLAGLK</sequence>
<comment type="caution">
    <text evidence="3">The sequence shown here is derived from an EMBL/GenBank/DDBJ whole genome shotgun (WGS) entry which is preliminary data.</text>
</comment>